<evidence type="ECO:0000256" key="5">
    <source>
        <dbReference type="ARBA" id="ARBA00048336"/>
    </source>
</evidence>
<dbReference type="OrthoDB" id="9979246at2759"/>
<comment type="similarity">
    <text evidence="1">Belongs to the protein-tyrosine phosphatase family. Non-receptor class dual specificity subfamily.</text>
</comment>
<dbReference type="InterPro" id="IPR020422">
    <property type="entry name" value="TYR_PHOSPHATASE_DUAL_dom"/>
</dbReference>
<dbReference type="GO" id="GO:0004722">
    <property type="term" value="F:protein serine/threonine phosphatase activity"/>
    <property type="evidence" value="ECO:0007669"/>
    <property type="project" value="UniProtKB-EC"/>
</dbReference>
<gene>
    <name evidence="7" type="ORF">EG68_09848</name>
</gene>
<reference evidence="7" key="1">
    <citation type="submission" date="2019-07" db="EMBL/GenBank/DDBJ databases">
        <title>Annotation for the trematode Paragonimus miyazaki's.</title>
        <authorList>
            <person name="Choi Y.-J."/>
        </authorList>
    </citation>
    <scope>NUCLEOTIDE SEQUENCE</scope>
    <source>
        <strain evidence="7">Japan</strain>
    </source>
</reference>
<dbReference type="SUPFAM" id="SSF52799">
    <property type="entry name" value="(Phosphotyrosine protein) phosphatases II"/>
    <property type="match status" value="1"/>
</dbReference>
<comment type="catalytic activity">
    <reaction evidence="5">
        <text>O-phospho-L-threonyl-[protein] + H2O = L-threonyl-[protein] + phosphate</text>
        <dbReference type="Rhea" id="RHEA:47004"/>
        <dbReference type="Rhea" id="RHEA-COMP:11060"/>
        <dbReference type="Rhea" id="RHEA-COMP:11605"/>
        <dbReference type="ChEBI" id="CHEBI:15377"/>
        <dbReference type="ChEBI" id="CHEBI:30013"/>
        <dbReference type="ChEBI" id="CHEBI:43474"/>
        <dbReference type="ChEBI" id="CHEBI:61977"/>
        <dbReference type="EC" id="3.1.3.16"/>
    </reaction>
</comment>
<proteinExistence type="inferred from homology"/>
<evidence type="ECO:0000259" key="6">
    <source>
        <dbReference type="SMART" id="SM00195"/>
    </source>
</evidence>
<organism evidence="7 8">
    <name type="scientific">Paragonimus skrjabini miyazakii</name>
    <dbReference type="NCBI Taxonomy" id="59628"/>
    <lineage>
        <taxon>Eukaryota</taxon>
        <taxon>Metazoa</taxon>
        <taxon>Spiralia</taxon>
        <taxon>Lophotrochozoa</taxon>
        <taxon>Platyhelminthes</taxon>
        <taxon>Trematoda</taxon>
        <taxon>Digenea</taxon>
        <taxon>Plagiorchiida</taxon>
        <taxon>Troglotremata</taxon>
        <taxon>Troglotrematidae</taxon>
        <taxon>Paragonimus</taxon>
    </lineage>
</organism>
<evidence type="ECO:0000256" key="2">
    <source>
        <dbReference type="ARBA" id="ARBA00022801"/>
    </source>
</evidence>
<evidence type="ECO:0000256" key="1">
    <source>
        <dbReference type="ARBA" id="ARBA00008601"/>
    </source>
</evidence>
<comment type="catalytic activity">
    <reaction evidence="4">
        <text>O-phospho-L-seryl-[protein] + H2O = L-seryl-[protein] + phosphate</text>
        <dbReference type="Rhea" id="RHEA:20629"/>
        <dbReference type="Rhea" id="RHEA-COMP:9863"/>
        <dbReference type="Rhea" id="RHEA-COMP:11604"/>
        <dbReference type="ChEBI" id="CHEBI:15377"/>
        <dbReference type="ChEBI" id="CHEBI:29999"/>
        <dbReference type="ChEBI" id="CHEBI:43474"/>
        <dbReference type="ChEBI" id="CHEBI:83421"/>
        <dbReference type="EC" id="3.1.3.16"/>
    </reaction>
</comment>
<dbReference type="Pfam" id="PF00782">
    <property type="entry name" value="DSPc"/>
    <property type="match status" value="1"/>
</dbReference>
<keyword evidence="8" id="KW-1185">Reference proteome</keyword>
<dbReference type="SMART" id="SM00195">
    <property type="entry name" value="DSPc"/>
    <property type="match status" value="1"/>
</dbReference>
<keyword evidence="2" id="KW-0378">Hydrolase</keyword>
<dbReference type="GO" id="GO:0005829">
    <property type="term" value="C:cytosol"/>
    <property type="evidence" value="ECO:0007669"/>
    <property type="project" value="TreeGrafter"/>
</dbReference>
<dbReference type="GO" id="GO:0004725">
    <property type="term" value="F:protein tyrosine phosphatase activity"/>
    <property type="evidence" value="ECO:0007669"/>
    <property type="project" value="TreeGrafter"/>
</dbReference>
<keyword evidence="3" id="KW-0904">Protein phosphatase</keyword>
<dbReference type="AlphaFoldDB" id="A0A8S9YQ29"/>
<dbReference type="Proteomes" id="UP000822476">
    <property type="component" value="Unassembled WGS sequence"/>
</dbReference>
<dbReference type="PANTHER" id="PTHR45948">
    <property type="entry name" value="DUAL SPECIFICITY PROTEIN PHOSPHATASE DDB_G0269404-RELATED"/>
    <property type="match status" value="1"/>
</dbReference>
<name>A0A8S9YQ29_9TREM</name>
<accession>A0A8S9YQ29</accession>
<feature type="non-terminal residue" evidence="7">
    <location>
        <position position="463"/>
    </location>
</feature>
<evidence type="ECO:0000313" key="8">
    <source>
        <dbReference type="Proteomes" id="UP000822476"/>
    </source>
</evidence>
<feature type="domain" description="Tyrosine-protein phosphatase" evidence="6">
    <location>
        <begin position="45"/>
        <end position="184"/>
    </location>
</feature>
<evidence type="ECO:0000256" key="4">
    <source>
        <dbReference type="ARBA" id="ARBA00047761"/>
    </source>
</evidence>
<evidence type="ECO:0000256" key="3">
    <source>
        <dbReference type="ARBA" id="ARBA00022912"/>
    </source>
</evidence>
<dbReference type="GO" id="GO:0007165">
    <property type="term" value="P:signal transduction"/>
    <property type="evidence" value="ECO:0007669"/>
    <property type="project" value="TreeGrafter"/>
</dbReference>
<comment type="caution">
    <text evidence="7">The sequence shown here is derived from an EMBL/GenBank/DDBJ whole genome shotgun (WGS) entry which is preliminary data.</text>
</comment>
<dbReference type="PANTHER" id="PTHR45948:SF2">
    <property type="entry name" value="DUAL SPECIFICITY PROTEIN PHOSPHATASE"/>
    <property type="match status" value="1"/>
</dbReference>
<protein>
    <recommendedName>
        <fullName evidence="6">Tyrosine-protein phosphatase domain-containing protein</fullName>
    </recommendedName>
</protein>
<dbReference type="InterPro" id="IPR000340">
    <property type="entry name" value="Dual-sp_phosphatase_cat-dom"/>
</dbReference>
<dbReference type="CDD" id="cd14498">
    <property type="entry name" value="DSP"/>
    <property type="match status" value="1"/>
</dbReference>
<dbReference type="Gene3D" id="3.90.190.10">
    <property type="entry name" value="Protein tyrosine phosphatase superfamily"/>
    <property type="match status" value="1"/>
</dbReference>
<dbReference type="InterPro" id="IPR029021">
    <property type="entry name" value="Prot-tyrosine_phosphatase-like"/>
</dbReference>
<dbReference type="EMBL" id="JTDE01005574">
    <property type="protein sequence ID" value="KAF7248448.1"/>
    <property type="molecule type" value="Genomic_DNA"/>
</dbReference>
<evidence type="ECO:0000313" key="7">
    <source>
        <dbReference type="EMBL" id="KAF7248448.1"/>
    </source>
</evidence>
<sequence>PPTNLSSRIQVSISAHDFCTLSTLLITIHVSVLALLSSRSVMGGSVTKVLQGLYVGRLDNVTDEKELIADCISHILVVQEFKFEIEKSAGRHYLQLLIPDHDDHSLLRCLSEANDFIHSGRMNSGNVLVCSDSGMSANVAVVVAYLMSVYLLDRHSALAVVRALKPGAQPVLSLQTQLEGFDTDFSLNCNQSNSPGFVPLCTAHSEHKRLIEKFGPWPYLEEDMQSLQLAINSVDSQSHPLCLGEFDTSFKMPIEGYVALEHTPSAIPLRHDICESFQHDVRLTPPATPPSTPNSPNIGQTGRTLCDLAGVPVNVEQVASLNETIIHSGTDDKSNNTTPIPTGLGELELFPLDPSVVDPDNHPLETSPNQQLSPTWFVHNGRSAHVDEVGLDAEEIGIELKAENEDDVPGAIPMPLLSTRAAIAHSQRSGLAASYSVRLPSERRLDRVPVAHTFAPLGLFRPH</sequence>